<accession>A0A2A3MI43</accession>
<gene>
    <name evidence="1" type="ORF">CNQ84_10190</name>
</gene>
<organism evidence="1 2">
    <name type="scientific">Pseudomonas abyssi</name>
    <dbReference type="NCBI Taxonomy" id="170540"/>
    <lineage>
        <taxon>Bacteria</taxon>
        <taxon>Pseudomonadati</taxon>
        <taxon>Pseudomonadota</taxon>
        <taxon>Gammaproteobacteria</taxon>
        <taxon>Pseudomonadales</taxon>
        <taxon>Pseudomonadaceae</taxon>
        <taxon>Pseudomonas</taxon>
    </lineage>
</organism>
<evidence type="ECO:0000313" key="1">
    <source>
        <dbReference type="EMBL" id="PBK04463.1"/>
    </source>
</evidence>
<comment type="caution">
    <text evidence="1">The sequence shown here is derived from an EMBL/GenBank/DDBJ whole genome shotgun (WGS) entry which is preliminary data.</text>
</comment>
<dbReference type="EMBL" id="NTMR01000011">
    <property type="protein sequence ID" value="PBK04463.1"/>
    <property type="molecule type" value="Genomic_DNA"/>
</dbReference>
<dbReference type="AlphaFoldDB" id="A0A2A3MI43"/>
<proteinExistence type="predicted"/>
<evidence type="ECO:0000313" key="2">
    <source>
        <dbReference type="Proteomes" id="UP000242313"/>
    </source>
</evidence>
<reference evidence="1 2" key="1">
    <citation type="submission" date="2017-09" db="EMBL/GenBank/DDBJ databases">
        <title>Pseudomonas abyssi sp. nov. isolated from Abyssopelagic Water.</title>
        <authorList>
            <person name="Wei Y."/>
        </authorList>
    </citation>
    <scope>NUCLEOTIDE SEQUENCE [LARGE SCALE GENOMIC DNA]</scope>
    <source>
        <strain evidence="1 2">MT5</strain>
    </source>
</reference>
<dbReference type="GO" id="GO:0016853">
    <property type="term" value="F:isomerase activity"/>
    <property type="evidence" value="ECO:0007669"/>
    <property type="project" value="UniProtKB-KW"/>
</dbReference>
<dbReference type="InterPro" id="IPR010706">
    <property type="entry name" value="Fatty_acid_cis-trans_isomerase"/>
</dbReference>
<dbReference type="Proteomes" id="UP000242313">
    <property type="component" value="Unassembled WGS sequence"/>
</dbReference>
<dbReference type="RefSeq" id="WP_096004757.1">
    <property type="nucleotide sequence ID" value="NZ_NTMR01000011.1"/>
</dbReference>
<dbReference type="Pfam" id="PF06934">
    <property type="entry name" value="CTI"/>
    <property type="match status" value="1"/>
</dbReference>
<sequence length="796" mass="90352">MKLSSRPFRGLIGLGLLTLTALIIACSEIPQYPHSEPAVSPQQSFAYQRDIKPLLENRCMACHGCYDAPCQLKLTSADGVKRGASQQQVYNAMRLEDMPPTRLGTDAQSEAQWREQGFFSVLHDADQGAAAGLNGSLLFRMLELGQRNPLPANSRLPDEIKIGTAHSFSCPTLDTFADYAQANPHGGMPYATTGLSADEFARLSQWIAEGAVTEPMPWQPSAAETASIERWENFFNQTGRREHLVARYLFEHLFVAHIHFPTINGSSFYELVRSSTPPGEPVVPLRTVRPNDAPEQAFYYRLRPLRETLVEKTHITYGLDDQRMQRWQQLFLGDDWDLAVLPGYGYSERANPFATFISIPAKARYEFMLDTAEYFVRTFIRGPVCRGQVATDVIRDHFWAIFEDPAQEAYVNNPLYRSQTTPLLGLPGQDSDLLDLGSAWLKYSSKRNQYLQLRHQHYGQRKTGGATLDELWDGDGYNQDALLTIFRHHDSASVRKGLWGKVPDTIWVMDYPLLERTYYELVVNFNVFGSLSHQAQTRLYFDLIRNGSEQNFLRFVPAAQRRALYDQWYQGHAQLKDAIAYTDLDRNTPTALDYGDTQGNNAAVMRRFAVLLAERAGAVSGTPDTLNRCPQNNCQRPDLGPEQQKIQRLLQPLAQGTGATLPVIQQLPEVSFLRITSAEQRWVYSLVHNRAHTNVAFMFGEKDRLQPERDDLTIMEGTLGSYPNFSFDVELEALPDFVAALQAARTAEQLHSIADRWGVRRTHPQFWEILSDFRQYVEETDPTQAGLFDINRYQNL</sequence>
<keyword evidence="1" id="KW-0413">Isomerase</keyword>
<keyword evidence="2" id="KW-1185">Reference proteome</keyword>
<dbReference type="PROSITE" id="PS51257">
    <property type="entry name" value="PROKAR_LIPOPROTEIN"/>
    <property type="match status" value="1"/>
</dbReference>
<protein>
    <submittedName>
        <fullName evidence="1">Peptidylprolyl isomerase</fullName>
    </submittedName>
</protein>
<name>A0A2A3MI43_9PSED</name>